<dbReference type="InterPro" id="IPR014001">
    <property type="entry name" value="Helicase_ATP-bd"/>
</dbReference>
<evidence type="ECO:0008006" key="15">
    <source>
        <dbReference type="Google" id="ProtNLM"/>
    </source>
</evidence>
<dbReference type="Pfam" id="PF23615">
    <property type="entry name" value="Chromo_MIT1"/>
    <property type="match status" value="1"/>
</dbReference>
<keyword evidence="6" id="KW-0378">Hydrolase</keyword>
<dbReference type="Gene3D" id="3.40.50.10810">
    <property type="entry name" value="Tandem AAA-ATPase domain"/>
    <property type="match status" value="1"/>
</dbReference>
<feature type="region of interest" description="Disordered" evidence="10">
    <location>
        <begin position="1431"/>
        <end position="1517"/>
    </location>
</feature>
<dbReference type="Proteomes" id="UP001141434">
    <property type="component" value="Unassembled WGS sequence"/>
</dbReference>
<keyword evidence="4" id="KW-0547">Nucleotide-binding</keyword>
<feature type="compositionally biased region" description="Acidic residues" evidence="10">
    <location>
        <begin position="1289"/>
        <end position="1309"/>
    </location>
</feature>
<organism evidence="13 14">
    <name type="scientific">Penicillium alfredii</name>
    <dbReference type="NCBI Taxonomy" id="1506179"/>
    <lineage>
        <taxon>Eukaryota</taxon>
        <taxon>Fungi</taxon>
        <taxon>Dikarya</taxon>
        <taxon>Ascomycota</taxon>
        <taxon>Pezizomycotina</taxon>
        <taxon>Eurotiomycetes</taxon>
        <taxon>Eurotiomycetidae</taxon>
        <taxon>Eurotiales</taxon>
        <taxon>Aspergillaceae</taxon>
        <taxon>Penicillium</taxon>
    </lineage>
</organism>
<protein>
    <recommendedName>
        <fullName evidence="15">Chromatin remodeling complex subunit</fullName>
    </recommendedName>
</protein>
<keyword evidence="7" id="KW-0862">Zinc</keyword>
<dbReference type="InterPro" id="IPR027417">
    <property type="entry name" value="P-loop_NTPase"/>
</dbReference>
<dbReference type="InterPro" id="IPR055565">
    <property type="entry name" value="DUF7141"/>
</dbReference>
<evidence type="ECO:0000259" key="11">
    <source>
        <dbReference type="PROSITE" id="PS51192"/>
    </source>
</evidence>
<evidence type="ECO:0000256" key="6">
    <source>
        <dbReference type="ARBA" id="ARBA00022801"/>
    </source>
</evidence>
<feature type="compositionally biased region" description="Basic and acidic residues" evidence="10">
    <location>
        <begin position="1235"/>
        <end position="1250"/>
    </location>
</feature>
<dbReference type="InterPro" id="IPR000330">
    <property type="entry name" value="SNF2_N"/>
</dbReference>
<evidence type="ECO:0000259" key="12">
    <source>
        <dbReference type="PROSITE" id="PS51194"/>
    </source>
</evidence>
<evidence type="ECO:0000256" key="3">
    <source>
        <dbReference type="ARBA" id="ARBA00022723"/>
    </source>
</evidence>
<feature type="region of interest" description="Disordered" evidence="10">
    <location>
        <begin position="156"/>
        <end position="238"/>
    </location>
</feature>
<dbReference type="PANTHER" id="PTHR45623">
    <property type="entry name" value="CHROMODOMAIN-HELICASE-DNA-BINDING PROTEIN 3-RELATED-RELATED"/>
    <property type="match status" value="1"/>
</dbReference>
<dbReference type="PROSITE" id="PS51194">
    <property type="entry name" value="HELICASE_CTER"/>
    <property type="match status" value="1"/>
</dbReference>
<dbReference type="InterPro" id="IPR049730">
    <property type="entry name" value="SNF2/RAD54-like_C"/>
</dbReference>
<reference evidence="13" key="2">
    <citation type="journal article" date="2023" name="IMA Fungus">
        <title>Comparative genomic study of the Penicillium genus elucidates a diverse pangenome and 15 lateral gene transfer events.</title>
        <authorList>
            <person name="Petersen C."/>
            <person name="Sorensen T."/>
            <person name="Nielsen M.R."/>
            <person name="Sondergaard T.E."/>
            <person name="Sorensen J.L."/>
            <person name="Fitzpatrick D.A."/>
            <person name="Frisvad J.C."/>
            <person name="Nielsen K.L."/>
        </authorList>
    </citation>
    <scope>NUCLEOTIDE SEQUENCE</scope>
    <source>
        <strain evidence="13">IBT 34128</strain>
    </source>
</reference>
<feature type="compositionally biased region" description="Basic residues" evidence="10">
    <location>
        <begin position="175"/>
        <end position="185"/>
    </location>
</feature>
<evidence type="ECO:0000256" key="9">
    <source>
        <dbReference type="ARBA" id="ARBA00023242"/>
    </source>
</evidence>
<feature type="compositionally biased region" description="Basic residues" evidence="10">
    <location>
        <begin position="222"/>
        <end position="231"/>
    </location>
</feature>
<dbReference type="OrthoDB" id="5857104at2759"/>
<reference evidence="13" key="1">
    <citation type="submission" date="2022-11" db="EMBL/GenBank/DDBJ databases">
        <authorList>
            <person name="Petersen C."/>
        </authorList>
    </citation>
    <scope>NUCLEOTIDE SEQUENCE</scope>
    <source>
        <strain evidence="13">IBT 34128</strain>
    </source>
</reference>
<evidence type="ECO:0000313" key="13">
    <source>
        <dbReference type="EMBL" id="KAJ5086813.1"/>
    </source>
</evidence>
<accession>A0A9W9ERS0</accession>
<feature type="compositionally biased region" description="Basic and acidic residues" evidence="10">
    <location>
        <begin position="1437"/>
        <end position="1446"/>
    </location>
</feature>
<dbReference type="InterPro" id="IPR038718">
    <property type="entry name" value="SNF2-like_sf"/>
</dbReference>
<keyword evidence="9" id="KW-0539">Nucleus</keyword>
<feature type="compositionally biased region" description="Basic and acidic residues" evidence="10">
    <location>
        <begin position="186"/>
        <end position="195"/>
    </location>
</feature>
<dbReference type="Pfam" id="PF23614">
    <property type="entry name" value="DUF7141"/>
    <property type="match status" value="1"/>
</dbReference>
<dbReference type="SUPFAM" id="SSF52540">
    <property type="entry name" value="P-loop containing nucleoside triphosphate hydrolases"/>
    <property type="match status" value="2"/>
</dbReference>
<evidence type="ECO:0000256" key="2">
    <source>
        <dbReference type="ARBA" id="ARBA00011353"/>
    </source>
</evidence>
<keyword evidence="3" id="KW-0479">Metal-binding</keyword>
<dbReference type="InterPro" id="IPR011011">
    <property type="entry name" value="Znf_FYVE_PHD"/>
</dbReference>
<dbReference type="GO" id="GO:0005634">
    <property type="term" value="C:nucleus"/>
    <property type="evidence" value="ECO:0007669"/>
    <property type="project" value="UniProtKB-SubCell"/>
</dbReference>
<dbReference type="Pfam" id="PF00176">
    <property type="entry name" value="SNF2-rel_dom"/>
    <property type="match status" value="1"/>
</dbReference>
<feature type="compositionally biased region" description="Basic and acidic residues" evidence="10">
    <location>
        <begin position="1328"/>
        <end position="1337"/>
    </location>
</feature>
<dbReference type="InterPro" id="IPR040934">
    <property type="entry name" value="Znf-CCCH_6"/>
</dbReference>
<keyword evidence="5" id="KW-0863">Zinc-finger</keyword>
<feature type="region of interest" description="Disordered" evidence="10">
    <location>
        <begin position="1235"/>
        <end position="1309"/>
    </location>
</feature>
<dbReference type="SUPFAM" id="SSF57903">
    <property type="entry name" value="FYVE/PHD zinc finger"/>
    <property type="match status" value="1"/>
</dbReference>
<dbReference type="Pfam" id="PF15446">
    <property type="entry name" value="zf-PHD-like"/>
    <property type="match status" value="1"/>
</dbReference>
<dbReference type="Pfam" id="PF18585">
    <property type="entry name" value="zf-CCCH_6"/>
    <property type="match status" value="1"/>
</dbReference>
<dbReference type="GO" id="GO:0016887">
    <property type="term" value="F:ATP hydrolysis activity"/>
    <property type="evidence" value="ECO:0007669"/>
    <property type="project" value="TreeGrafter"/>
</dbReference>
<dbReference type="GeneID" id="81397814"/>
<evidence type="ECO:0000256" key="4">
    <source>
        <dbReference type="ARBA" id="ARBA00022741"/>
    </source>
</evidence>
<dbReference type="GO" id="GO:0008270">
    <property type="term" value="F:zinc ion binding"/>
    <property type="evidence" value="ECO:0007669"/>
    <property type="project" value="UniProtKB-KW"/>
</dbReference>
<dbReference type="GO" id="GO:0005524">
    <property type="term" value="F:ATP binding"/>
    <property type="evidence" value="ECO:0007669"/>
    <property type="project" value="UniProtKB-KW"/>
</dbReference>
<feature type="domain" description="Helicase C-terminal" evidence="12">
    <location>
        <begin position="985"/>
        <end position="1146"/>
    </location>
</feature>
<feature type="domain" description="Helicase ATP-binding" evidence="11">
    <location>
        <begin position="679"/>
        <end position="850"/>
    </location>
</feature>
<dbReference type="SMART" id="SM00249">
    <property type="entry name" value="PHD"/>
    <property type="match status" value="2"/>
</dbReference>
<evidence type="ECO:0000256" key="8">
    <source>
        <dbReference type="ARBA" id="ARBA00022840"/>
    </source>
</evidence>
<feature type="compositionally biased region" description="Low complexity" evidence="10">
    <location>
        <begin position="1447"/>
        <end position="1459"/>
    </location>
</feature>
<comment type="subunit">
    <text evidence="2">Component of the NuA4 histone acetyltransferase complex.</text>
</comment>
<dbReference type="SMART" id="SM00490">
    <property type="entry name" value="HELICc"/>
    <property type="match status" value="1"/>
</dbReference>
<dbReference type="CDD" id="cd18793">
    <property type="entry name" value="SF2_C_SNF"/>
    <property type="match status" value="1"/>
</dbReference>
<dbReference type="GO" id="GO:0140658">
    <property type="term" value="F:ATP-dependent chromatin remodeler activity"/>
    <property type="evidence" value="ECO:0007669"/>
    <property type="project" value="TreeGrafter"/>
</dbReference>
<sequence length="1517" mass="171596">MSHGPENDSPHSDDPDVMVAPLLKQFEGSTSNTIPTSISNVPDAPQHEAIDLDGALANQLESFSIIVPTVDNQEDYDYLPGHSVAHRVLRVDSEASKDPLYSVRLQSGERTTMTLAQLMDMSNGPQALEQFDSEAESSNAESSEDEIEVIRYSRFLGDGPASDDSNMESSSAPRSRLRRRTTKTGRYKEAYRIQDSDSDQASDDQQSSSDELNGPQTYTRSQMRRSIRRSTRTSFLEGDDALSRGARVSSRRKKVKRSNLQERLEDDEFSEAESVTPRQQKFTGAKEIFYELSHDDEFRQQHFACCSTCTFYEDDPVKGPLVFCQGCTSSYHQSCLGPRSSREHIVTKVGEKQFILQCRRCLGVAHERHSTSPNLGHCAVCREGGPMSEPLRERLTTREEQQLRTANGGTDPITPIDMGLVNNINNVLFRCTSCQRAFHVEHLPASQDQDLSDVFAQYSLHWQCPDCSRSNGDIEELVAWRPINSEVKAAGRFAEFIPEVDKEYLIKWKKMSYFRTTWMPGDWVWGVSNPAMRRAFFNSPKARKPIMEAADAIPEDNLRVDILFDVEYSEDANLPGDETNPDTVLRAYVKYKGLNYEDAVWESPPDRSQTARWDDFKTAFDDWVFRDTIHLPNRTTLKNHLATVRAQDFETRLLLKTQPELVTGGDLMDYQMEGLNWLYYKFLKQENAILADDMGLGKTIQVIGLFATLIRRHLCWPFLVVAPNSTVPNWRREIKMWAPGIRVVTYYGSAFARQMAKDYEMFLEGSNDLRCHVVIASYESMVDEEAKKALSKTHWAGLVVDEGQRLKNDKSQLYERLSLIKFGFKVLLTGTPLQNNIRELFNLIQFLDPNENAEDLEKHHGALTSENIRSLHEMIRPFFLRRTKAEVLPFLPPMVQIIVPLSMSVVQKKLYKSILGKNPQLIKAICKKQNGQLRKSERHNLNNILVQLRKCLCHPFVYNKDIEEQTFDPAMAHKHLVEASGKLRLLNLMLPKLRERGHRVLIFSQFLENLDIVEDFLEGVGLHYRRLDGRLSSRQKQQQIDEFNEPNSPFFAFLLSTRSGGVGINLASADTVIIMDPDFNPKQDMQALSRAHRIGQKNTVLVFHLVTRATVEEKIMQKGKRKLALDHVLIERMEADEDEDDLESILRHGAQALFDEDDSADIHYDSEALDKLLDRSQAEKANEMAHDVAGSSVDQPQFNFARVWQSARGTLEEVTETEDKPLDVTAWEAILRERERDATEEAQRKAEGLGRGKRKRATVDYRNREEANERELEEAIQPSPVKIRKPNDSDGEFQQEDEGEETESVNDAAEDAMDIDTAGAAVAPMTEPKNRPFKRVDSPPPLPPALDGVSEPGPSCMACQQYHVSGRCPLRLAGVEHCPLCGLAHFGRNRTCPHLTSELQVRRMLVALSSSNESRELVALAKKYLRGVLGSMGQQQRRKDAKDAAKQEAQISPVSHSHPMPAPAPPGPSTTAQPSAPSPPVIDLTSDPKPASHHPLPSFHHPPHWSPASSYQNFPLA</sequence>
<dbReference type="SMART" id="SM00487">
    <property type="entry name" value="DEXDc"/>
    <property type="match status" value="1"/>
</dbReference>
<dbReference type="InterPro" id="IPR056616">
    <property type="entry name" value="Chromo_MIT1"/>
</dbReference>
<name>A0A9W9ERS0_9EURO</name>
<dbReference type="CDD" id="cd15489">
    <property type="entry name" value="PHD_SF"/>
    <property type="match status" value="1"/>
</dbReference>
<dbReference type="InterPro" id="IPR013083">
    <property type="entry name" value="Znf_RING/FYVE/PHD"/>
</dbReference>
<evidence type="ECO:0000313" key="14">
    <source>
        <dbReference type="Proteomes" id="UP001141434"/>
    </source>
</evidence>
<dbReference type="GO" id="GO:0003677">
    <property type="term" value="F:DNA binding"/>
    <property type="evidence" value="ECO:0007669"/>
    <property type="project" value="TreeGrafter"/>
</dbReference>
<dbReference type="SUPFAM" id="SSF54160">
    <property type="entry name" value="Chromo domain-like"/>
    <property type="match status" value="1"/>
</dbReference>
<dbReference type="InterPro" id="IPR041684">
    <property type="entry name" value="Znf-PHD-like"/>
</dbReference>
<dbReference type="RefSeq" id="XP_056508938.1">
    <property type="nucleotide sequence ID" value="XM_056658645.1"/>
</dbReference>
<evidence type="ECO:0000256" key="7">
    <source>
        <dbReference type="ARBA" id="ARBA00022833"/>
    </source>
</evidence>
<evidence type="ECO:0000256" key="10">
    <source>
        <dbReference type="SAM" id="MobiDB-lite"/>
    </source>
</evidence>
<comment type="subcellular location">
    <subcellularLocation>
        <location evidence="1">Nucleus</location>
    </subcellularLocation>
</comment>
<feature type="compositionally biased region" description="Basic and acidic residues" evidence="10">
    <location>
        <begin position="1257"/>
        <end position="1270"/>
    </location>
</feature>
<keyword evidence="14" id="KW-1185">Reference proteome</keyword>
<evidence type="ECO:0000256" key="5">
    <source>
        <dbReference type="ARBA" id="ARBA00022771"/>
    </source>
</evidence>
<dbReference type="GO" id="GO:0000785">
    <property type="term" value="C:chromatin"/>
    <property type="evidence" value="ECO:0007669"/>
    <property type="project" value="TreeGrafter"/>
</dbReference>
<dbReference type="PANTHER" id="PTHR45623:SF17">
    <property type="entry name" value="CHROMODOMAIN-HELICASE-DNA-BINDING PROTEIN 3-RELATED"/>
    <property type="match status" value="1"/>
</dbReference>
<proteinExistence type="predicted"/>
<dbReference type="GO" id="GO:0003682">
    <property type="term" value="F:chromatin binding"/>
    <property type="evidence" value="ECO:0007669"/>
    <property type="project" value="TreeGrafter"/>
</dbReference>
<evidence type="ECO:0000256" key="1">
    <source>
        <dbReference type="ARBA" id="ARBA00004123"/>
    </source>
</evidence>
<dbReference type="Pfam" id="PF00271">
    <property type="entry name" value="Helicase_C"/>
    <property type="match status" value="1"/>
</dbReference>
<dbReference type="InterPro" id="IPR001650">
    <property type="entry name" value="Helicase_C-like"/>
</dbReference>
<dbReference type="Gene3D" id="3.40.50.300">
    <property type="entry name" value="P-loop containing nucleotide triphosphate hydrolases"/>
    <property type="match status" value="1"/>
</dbReference>
<dbReference type="PROSITE" id="PS51192">
    <property type="entry name" value="HELICASE_ATP_BIND_1"/>
    <property type="match status" value="1"/>
</dbReference>
<comment type="caution">
    <text evidence="13">The sequence shown here is derived from an EMBL/GenBank/DDBJ whole genome shotgun (WGS) entry which is preliminary data.</text>
</comment>
<gene>
    <name evidence="13" type="ORF">NUU61_008120</name>
</gene>
<dbReference type="Gene3D" id="3.30.40.10">
    <property type="entry name" value="Zinc/RING finger domain, C3HC4 (zinc finger)"/>
    <property type="match status" value="1"/>
</dbReference>
<feature type="region of interest" description="Disordered" evidence="10">
    <location>
        <begin position="1328"/>
        <end position="1347"/>
    </location>
</feature>
<dbReference type="InterPro" id="IPR016197">
    <property type="entry name" value="Chromo-like_dom_sf"/>
</dbReference>
<dbReference type="InterPro" id="IPR001965">
    <property type="entry name" value="Znf_PHD"/>
</dbReference>
<keyword evidence="8" id="KW-0067">ATP-binding</keyword>
<dbReference type="EMBL" id="JAPMSZ010000010">
    <property type="protein sequence ID" value="KAJ5086813.1"/>
    <property type="molecule type" value="Genomic_DNA"/>
</dbReference>
<dbReference type="GO" id="GO:0042393">
    <property type="term" value="F:histone binding"/>
    <property type="evidence" value="ECO:0007669"/>
    <property type="project" value="TreeGrafter"/>
</dbReference>